<dbReference type="PRINTS" id="PR00455">
    <property type="entry name" value="HTHTETR"/>
</dbReference>
<dbReference type="Pfam" id="PF00440">
    <property type="entry name" value="TetR_N"/>
    <property type="match status" value="1"/>
</dbReference>
<organism evidence="7 8">
    <name type="scientific">Vallicoccus soli</name>
    <dbReference type="NCBI Taxonomy" id="2339232"/>
    <lineage>
        <taxon>Bacteria</taxon>
        <taxon>Bacillati</taxon>
        <taxon>Actinomycetota</taxon>
        <taxon>Actinomycetes</taxon>
        <taxon>Motilibacterales</taxon>
        <taxon>Vallicoccaceae</taxon>
        <taxon>Vallicoccus</taxon>
    </lineage>
</organism>
<keyword evidence="8" id="KW-1185">Reference proteome</keyword>
<dbReference type="EMBL" id="QZEZ01000007">
    <property type="protein sequence ID" value="RJK94173.1"/>
    <property type="molecule type" value="Genomic_DNA"/>
</dbReference>
<dbReference type="GO" id="GO:0000976">
    <property type="term" value="F:transcription cis-regulatory region binding"/>
    <property type="evidence" value="ECO:0007669"/>
    <property type="project" value="TreeGrafter"/>
</dbReference>
<keyword evidence="2 4" id="KW-0238">DNA-binding</keyword>
<feature type="region of interest" description="Disordered" evidence="5">
    <location>
        <begin position="30"/>
        <end position="49"/>
    </location>
</feature>
<dbReference type="Proteomes" id="UP000265614">
    <property type="component" value="Unassembled WGS sequence"/>
</dbReference>
<evidence type="ECO:0000256" key="5">
    <source>
        <dbReference type="SAM" id="MobiDB-lite"/>
    </source>
</evidence>
<evidence type="ECO:0000256" key="2">
    <source>
        <dbReference type="ARBA" id="ARBA00023125"/>
    </source>
</evidence>
<dbReference type="PANTHER" id="PTHR30055">
    <property type="entry name" value="HTH-TYPE TRANSCRIPTIONAL REGULATOR RUTR"/>
    <property type="match status" value="1"/>
</dbReference>
<evidence type="ECO:0000256" key="3">
    <source>
        <dbReference type="ARBA" id="ARBA00023163"/>
    </source>
</evidence>
<dbReference type="AlphaFoldDB" id="A0A3A3YTX3"/>
<dbReference type="InterPro" id="IPR001647">
    <property type="entry name" value="HTH_TetR"/>
</dbReference>
<feature type="compositionally biased region" description="Low complexity" evidence="5">
    <location>
        <begin position="30"/>
        <end position="47"/>
    </location>
</feature>
<dbReference type="OrthoDB" id="3296001at2"/>
<dbReference type="PANTHER" id="PTHR30055:SF238">
    <property type="entry name" value="MYCOFACTOCIN BIOSYNTHESIS TRANSCRIPTIONAL REGULATOR MFTR-RELATED"/>
    <property type="match status" value="1"/>
</dbReference>
<protein>
    <submittedName>
        <fullName evidence="7">TetR family transcriptional regulator</fullName>
    </submittedName>
</protein>
<dbReference type="InterPro" id="IPR009057">
    <property type="entry name" value="Homeodomain-like_sf"/>
</dbReference>
<evidence type="ECO:0000313" key="7">
    <source>
        <dbReference type="EMBL" id="RJK94173.1"/>
    </source>
</evidence>
<evidence type="ECO:0000256" key="4">
    <source>
        <dbReference type="PROSITE-ProRule" id="PRU00335"/>
    </source>
</evidence>
<feature type="domain" description="HTH tetR-type" evidence="6">
    <location>
        <begin position="54"/>
        <end position="114"/>
    </location>
</feature>
<sequence length="238" mass="24782">MVRATPAAHRETLHRLQRFWCTGGVTEGTAATAGTGAAAPTGAPAPGLRERKKRGTRAALAAAVLELAAERGLDAVTVEEVAARADVSYRTFFNHFGSKEEALVFPVGRVPGEVRAALLAEDPALPAWEACRRVLRVRLAALEAERDDWLVRLDVIAATPSLLPRLVAAGTAEEQELAAALAERAGAPPEDARPRLLAAVASATARHALVEWQRGGGAAPLAGLVDEAFAAVATATGP</sequence>
<dbReference type="Gene3D" id="1.10.357.10">
    <property type="entry name" value="Tetracycline Repressor, domain 2"/>
    <property type="match status" value="1"/>
</dbReference>
<name>A0A3A3YTX3_9ACTN</name>
<dbReference type="Pfam" id="PF17754">
    <property type="entry name" value="TetR_C_14"/>
    <property type="match status" value="1"/>
</dbReference>
<dbReference type="PROSITE" id="PS01081">
    <property type="entry name" value="HTH_TETR_1"/>
    <property type="match status" value="1"/>
</dbReference>
<dbReference type="InterPro" id="IPR023772">
    <property type="entry name" value="DNA-bd_HTH_TetR-type_CS"/>
</dbReference>
<comment type="caution">
    <text evidence="7">The sequence shown here is derived from an EMBL/GenBank/DDBJ whole genome shotgun (WGS) entry which is preliminary data.</text>
</comment>
<evidence type="ECO:0000256" key="1">
    <source>
        <dbReference type="ARBA" id="ARBA00023015"/>
    </source>
</evidence>
<reference evidence="7 8" key="1">
    <citation type="submission" date="2018-09" db="EMBL/GenBank/DDBJ databases">
        <title>YIM 75000 draft genome.</title>
        <authorList>
            <person name="Tang S."/>
            <person name="Feng Y."/>
        </authorList>
    </citation>
    <scope>NUCLEOTIDE SEQUENCE [LARGE SCALE GENOMIC DNA]</scope>
    <source>
        <strain evidence="7 8">YIM 75000</strain>
    </source>
</reference>
<evidence type="ECO:0000259" key="6">
    <source>
        <dbReference type="PROSITE" id="PS50977"/>
    </source>
</evidence>
<dbReference type="SUPFAM" id="SSF46689">
    <property type="entry name" value="Homeodomain-like"/>
    <property type="match status" value="1"/>
</dbReference>
<feature type="DNA-binding region" description="H-T-H motif" evidence="4">
    <location>
        <begin position="77"/>
        <end position="96"/>
    </location>
</feature>
<dbReference type="InterPro" id="IPR041347">
    <property type="entry name" value="MftR_C"/>
</dbReference>
<dbReference type="PROSITE" id="PS50977">
    <property type="entry name" value="HTH_TETR_2"/>
    <property type="match status" value="1"/>
</dbReference>
<dbReference type="Gene3D" id="1.10.10.60">
    <property type="entry name" value="Homeodomain-like"/>
    <property type="match status" value="1"/>
</dbReference>
<gene>
    <name evidence="7" type="ORF">D5H78_14290</name>
</gene>
<dbReference type="InterPro" id="IPR050109">
    <property type="entry name" value="HTH-type_TetR-like_transc_reg"/>
</dbReference>
<dbReference type="GO" id="GO:0003700">
    <property type="term" value="F:DNA-binding transcription factor activity"/>
    <property type="evidence" value="ECO:0007669"/>
    <property type="project" value="TreeGrafter"/>
</dbReference>
<keyword evidence="1" id="KW-0805">Transcription regulation</keyword>
<proteinExistence type="predicted"/>
<evidence type="ECO:0000313" key="8">
    <source>
        <dbReference type="Proteomes" id="UP000265614"/>
    </source>
</evidence>
<accession>A0A3A3YTX3</accession>
<keyword evidence="3" id="KW-0804">Transcription</keyword>